<feature type="transmembrane region" description="Helical" evidence="12">
    <location>
        <begin position="140"/>
        <end position="165"/>
    </location>
</feature>
<feature type="transmembrane region" description="Helical" evidence="12">
    <location>
        <begin position="522"/>
        <end position="543"/>
    </location>
</feature>
<evidence type="ECO:0000256" key="11">
    <source>
        <dbReference type="RuleBase" id="RU362091"/>
    </source>
</evidence>
<gene>
    <name evidence="13" type="ORF">R5R35_005133</name>
</gene>
<keyword evidence="4" id="KW-1003">Cell membrane</keyword>
<dbReference type="EMBL" id="JAZDUA010000466">
    <property type="protein sequence ID" value="KAK7792176.1"/>
    <property type="molecule type" value="Genomic_DNA"/>
</dbReference>
<comment type="caution">
    <text evidence="13">The sequence shown here is derived from an EMBL/GenBank/DDBJ whole genome shotgun (WGS) entry which is preliminary data.</text>
</comment>
<dbReference type="Proteomes" id="UP001378592">
    <property type="component" value="Unassembled WGS sequence"/>
</dbReference>
<keyword evidence="3" id="KW-0813">Transport</keyword>
<reference evidence="13 14" key="1">
    <citation type="submission" date="2024-03" db="EMBL/GenBank/DDBJ databases">
        <title>The genome assembly and annotation of the cricket Gryllus longicercus Weissman &amp; Gray.</title>
        <authorList>
            <person name="Szrajer S."/>
            <person name="Gray D."/>
            <person name="Ylla G."/>
        </authorList>
    </citation>
    <scope>NUCLEOTIDE SEQUENCE [LARGE SCALE GENOMIC DNA]</scope>
    <source>
        <strain evidence="13">DAG 2021-001</strain>
        <tissue evidence="13">Whole body minus gut</tissue>
    </source>
</reference>
<feature type="transmembrane region" description="Helical" evidence="12">
    <location>
        <begin position="22"/>
        <end position="44"/>
    </location>
</feature>
<feature type="transmembrane region" description="Helical" evidence="12">
    <location>
        <begin position="291"/>
        <end position="316"/>
    </location>
</feature>
<dbReference type="GO" id="GO:0005886">
    <property type="term" value="C:plasma membrane"/>
    <property type="evidence" value="ECO:0007669"/>
    <property type="project" value="UniProtKB-SubCell"/>
</dbReference>
<dbReference type="Gene3D" id="1.20.1730.10">
    <property type="entry name" value="Sodium/glucose cotransporter"/>
    <property type="match status" value="1"/>
</dbReference>
<feature type="transmembrane region" description="Helical" evidence="12">
    <location>
        <begin position="205"/>
        <end position="224"/>
    </location>
</feature>
<evidence type="ECO:0000256" key="3">
    <source>
        <dbReference type="ARBA" id="ARBA00022448"/>
    </source>
</evidence>
<keyword evidence="7" id="KW-0915">Sodium</keyword>
<keyword evidence="6 12" id="KW-1133">Transmembrane helix</keyword>
<evidence type="ECO:0000256" key="12">
    <source>
        <dbReference type="SAM" id="Phobius"/>
    </source>
</evidence>
<keyword evidence="9 12" id="KW-0472">Membrane</keyword>
<feature type="transmembrane region" description="Helical" evidence="12">
    <location>
        <begin position="251"/>
        <end position="270"/>
    </location>
</feature>
<keyword evidence="5 12" id="KW-0812">Transmembrane</keyword>
<dbReference type="InterPro" id="IPR038377">
    <property type="entry name" value="Na/Glc_symporter_sf"/>
</dbReference>
<evidence type="ECO:0000313" key="13">
    <source>
        <dbReference type="EMBL" id="KAK7792176.1"/>
    </source>
</evidence>
<feature type="transmembrane region" description="Helical" evidence="12">
    <location>
        <begin position="171"/>
        <end position="193"/>
    </location>
</feature>
<proteinExistence type="inferred from homology"/>
<dbReference type="PANTHER" id="PTHR42985:SF21">
    <property type="entry name" value="SODIUM-DEPENDENT MULTIVITAMIN TRANSPORTER-LIKE PROTEIN"/>
    <property type="match status" value="1"/>
</dbReference>
<evidence type="ECO:0000256" key="5">
    <source>
        <dbReference type="ARBA" id="ARBA00022692"/>
    </source>
</evidence>
<dbReference type="InterPro" id="IPR001734">
    <property type="entry name" value="Na/solute_symporter"/>
</dbReference>
<dbReference type="AlphaFoldDB" id="A0AAN9VC36"/>
<protein>
    <recommendedName>
        <fullName evidence="15">Sodium-coupled monocarboxylate transporter 1</fullName>
    </recommendedName>
</protein>
<evidence type="ECO:0000256" key="9">
    <source>
        <dbReference type="ARBA" id="ARBA00023136"/>
    </source>
</evidence>
<dbReference type="GO" id="GO:0015293">
    <property type="term" value="F:symporter activity"/>
    <property type="evidence" value="ECO:0007669"/>
    <property type="project" value="TreeGrafter"/>
</dbReference>
<comment type="subcellular location">
    <subcellularLocation>
        <location evidence="1">Cell membrane</location>
        <topology evidence="1">Multi-pass membrane protein</topology>
    </subcellularLocation>
</comment>
<accession>A0AAN9VC36</accession>
<organism evidence="13 14">
    <name type="scientific">Gryllus longicercus</name>
    <dbReference type="NCBI Taxonomy" id="2509291"/>
    <lineage>
        <taxon>Eukaryota</taxon>
        <taxon>Metazoa</taxon>
        <taxon>Ecdysozoa</taxon>
        <taxon>Arthropoda</taxon>
        <taxon>Hexapoda</taxon>
        <taxon>Insecta</taxon>
        <taxon>Pterygota</taxon>
        <taxon>Neoptera</taxon>
        <taxon>Polyneoptera</taxon>
        <taxon>Orthoptera</taxon>
        <taxon>Ensifera</taxon>
        <taxon>Gryllidea</taxon>
        <taxon>Grylloidea</taxon>
        <taxon>Gryllidae</taxon>
        <taxon>Gryllinae</taxon>
        <taxon>Gryllus</taxon>
    </lineage>
</organism>
<feature type="transmembrane region" description="Helical" evidence="12">
    <location>
        <begin position="65"/>
        <end position="84"/>
    </location>
</feature>
<feature type="transmembrane region" description="Helical" evidence="12">
    <location>
        <begin position="395"/>
        <end position="415"/>
    </location>
</feature>
<feature type="transmembrane region" description="Helical" evidence="12">
    <location>
        <begin position="96"/>
        <end position="119"/>
    </location>
</feature>
<dbReference type="CDD" id="cd11492">
    <property type="entry name" value="SLC5sbd_NIS-SMVT"/>
    <property type="match status" value="1"/>
</dbReference>
<evidence type="ECO:0000256" key="8">
    <source>
        <dbReference type="ARBA" id="ARBA00023065"/>
    </source>
</evidence>
<dbReference type="InterPro" id="IPR051163">
    <property type="entry name" value="Sodium:Solute_Symporter_SSF"/>
</dbReference>
<dbReference type="Pfam" id="PF00474">
    <property type="entry name" value="SSF"/>
    <property type="match status" value="1"/>
</dbReference>
<evidence type="ECO:0000256" key="2">
    <source>
        <dbReference type="ARBA" id="ARBA00006434"/>
    </source>
</evidence>
<feature type="transmembrane region" description="Helical" evidence="12">
    <location>
        <begin position="427"/>
        <end position="446"/>
    </location>
</feature>
<sequence>MLSQNISGLGMSSDSVKNIFDWIDYLVFALSLILSTCIGVYFAFFAAKKQNTTSEYLMGGRTMGIFPISMSLIASYISGISLLGLPAEMYVYGTQYWMIVVPEFFVSVTMIVVYLPVFYKLRITSSYEYLRMRFSQPVRLLGSCLFLVKMLLYIPIVVYVPALAFNQVTGINLHLITPIVCIVCIFYTTLGGLKAVVWTDTLQTILMTGGVLLVLILGTIYVGGPQVVLERSMESGRIEFLNFDFDPTIRHTVWGVCFGNYFSWLAACSVNQAMVQRCLAMPTLGKANITVLILALGIFSLVSMSCYTGLVIYAMFYNCDPISTKMIGKADQLLPYFVMEITENVPGLPGLFVSGVFSAALSSMSTGLNSMTGVIFQDLIRPHLKASISEAKASFIMKIIVVIIGSICVGAVFLVEKMGTLIQAGKSLAGITAGSLLGLFTLGMFFPWANSKGALVGGITGFGLVAWISLGAQTAIASGQITFPKKPISVEGCEVNLLNYTAETSVQTVITGDPFPLYKMSYLWYTVIGTSTTILVGLIVSFLTGPNDPKEIDPDLCTPLIHGWLPQKTKDAAEEGTLLSHRENTELTFIKSEYDMKKYPSKD</sequence>
<dbReference type="PANTHER" id="PTHR42985">
    <property type="entry name" value="SODIUM-COUPLED MONOCARBOXYLATE TRANSPORTER"/>
    <property type="match status" value="1"/>
</dbReference>
<keyword evidence="10" id="KW-0739">Sodium transport</keyword>
<keyword evidence="8" id="KW-0406">Ion transport</keyword>
<evidence type="ECO:0000313" key="14">
    <source>
        <dbReference type="Proteomes" id="UP001378592"/>
    </source>
</evidence>
<evidence type="ECO:0000256" key="6">
    <source>
        <dbReference type="ARBA" id="ARBA00022989"/>
    </source>
</evidence>
<feature type="transmembrane region" description="Helical" evidence="12">
    <location>
        <begin position="453"/>
        <end position="476"/>
    </location>
</feature>
<dbReference type="GO" id="GO:0006814">
    <property type="term" value="P:sodium ion transport"/>
    <property type="evidence" value="ECO:0007669"/>
    <property type="project" value="UniProtKB-KW"/>
</dbReference>
<name>A0AAN9VC36_9ORTH</name>
<dbReference type="NCBIfam" id="TIGR00813">
    <property type="entry name" value="sss"/>
    <property type="match status" value="1"/>
</dbReference>
<evidence type="ECO:0000256" key="4">
    <source>
        <dbReference type="ARBA" id="ARBA00022475"/>
    </source>
</evidence>
<evidence type="ECO:0000256" key="1">
    <source>
        <dbReference type="ARBA" id="ARBA00004651"/>
    </source>
</evidence>
<keyword evidence="14" id="KW-1185">Reference proteome</keyword>
<evidence type="ECO:0008006" key="15">
    <source>
        <dbReference type="Google" id="ProtNLM"/>
    </source>
</evidence>
<evidence type="ECO:0000256" key="7">
    <source>
        <dbReference type="ARBA" id="ARBA00023053"/>
    </source>
</evidence>
<evidence type="ECO:0000256" key="10">
    <source>
        <dbReference type="ARBA" id="ARBA00023201"/>
    </source>
</evidence>
<dbReference type="PROSITE" id="PS50283">
    <property type="entry name" value="NA_SOLUT_SYMP_3"/>
    <property type="match status" value="1"/>
</dbReference>
<comment type="similarity">
    <text evidence="2 11">Belongs to the sodium:solute symporter (SSF) (TC 2.A.21) family.</text>
</comment>